<dbReference type="AlphaFoldDB" id="A0A8E1QYJ6"/>
<dbReference type="Gene3D" id="2.130.10.30">
    <property type="entry name" value="Regulator of chromosome condensation 1/beta-lactamase-inhibitor protein II"/>
    <property type="match status" value="2"/>
</dbReference>
<evidence type="ECO:0000259" key="4">
    <source>
        <dbReference type="Pfam" id="PF25390"/>
    </source>
</evidence>
<dbReference type="InterPro" id="IPR032675">
    <property type="entry name" value="LRR_dom_sf"/>
</dbReference>
<dbReference type="GO" id="GO:0005085">
    <property type="term" value="F:guanyl-nucleotide exchange factor activity"/>
    <property type="evidence" value="ECO:0007669"/>
    <property type="project" value="TreeGrafter"/>
</dbReference>
<dbReference type="PRINTS" id="PR00633">
    <property type="entry name" value="RCCNDNSATION"/>
</dbReference>
<dbReference type="InterPro" id="IPR026906">
    <property type="entry name" value="LRR_5"/>
</dbReference>
<keyword evidence="1" id="KW-0344">Guanine-nucleotide releasing factor</keyword>
<evidence type="ECO:0000256" key="3">
    <source>
        <dbReference type="SAM" id="SignalP"/>
    </source>
</evidence>
<dbReference type="GO" id="GO:0005737">
    <property type="term" value="C:cytoplasm"/>
    <property type="evidence" value="ECO:0007669"/>
    <property type="project" value="TreeGrafter"/>
</dbReference>
<evidence type="ECO:0000313" key="5">
    <source>
        <dbReference type="EMBL" id="KOO68972.1"/>
    </source>
</evidence>
<organism evidence="5 6">
    <name type="scientific">Xylanibacter rarus</name>
    <dbReference type="NCBI Taxonomy" id="1676614"/>
    <lineage>
        <taxon>Bacteria</taxon>
        <taxon>Pseudomonadati</taxon>
        <taxon>Bacteroidota</taxon>
        <taxon>Bacteroidia</taxon>
        <taxon>Bacteroidales</taxon>
        <taxon>Prevotellaceae</taxon>
        <taxon>Xylanibacter</taxon>
    </lineage>
</organism>
<dbReference type="Gene3D" id="3.80.10.10">
    <property type="entry name" value="Ribonuclease Inhibitor"/>
    <property type="match status" value="1"/>
</dbReference>
<protein>
    <recommendedName>
        <fullName evidence="4">RCC1-like domain-containing protein</fullName>
    </recommendedName>
</protein>
<evidence type="ECO:0000256" key="2">
    <source>
        <dbReference type="ARBA" id="ARBA00022737"/>
    </source>
</evidence>
<evidence type="ECO:0000256" key="1">
    <source>
        <dbReference type="ARBA" id="ARBA00022658"/>
    </source>
</evidence>
<dbReference type="Pfam" id="PF13306">
    <property type="entry name" value="LRR_5"/>
    <property type="match status" value="1"/>
</dbReference>
<dbReference type="PANTHER" id="PTHR45982:SF1">
    <property type="entry name" value="REGULATOR OF CHROMOSOME CONDENSATION"/>
    <property type="match status" value="1"/>
</dbReference>
<dbReference type="EMBL" id="LFQU01000006">
    <property type="protein sequence ID" value="KOO68972.1"/>
    <property type="molecule type" value="Genomic_DNA"/>
</dbReference>
<dbReference type="InterPro" id="IPR058923">
    <property type="entry name" value="RCC1-like_dom"/>
</dbReference>
<dbReference type="Proteomes" id="UP000036951">
    <property type="component" value="Unassembled WGS sequence"/>
</dbReference>
<proteinExistence type="predicted"/>
<feature type="chain" id="PRO_5034655468" description="RCC1-like domain-containing protein" evidence="3">
    <location>
        <begin position="23"/>
        <end position="736"/>
    </location>
</feature>
<dbReference type="SUPFAM" id="SSF52058">
    <property type="entry name" value="L domain-like"/>
    <property type="match status" value="1"/>
</dbReference>
<name>A0A8E1QYJ6_9BACT</name>
<feature type="domain" description="RCC1-like" evidence="4">
    <location>
        <begin position="143"/>
        <end position="396"/>
    </location>
</feature>
<dbReference type="InterPro" id="IPR009091">
    <property type="entry name" value="RCC1/BLIP-II"/>
</dbReference>
<reference evidence="5 6" key="1">
    <citation type="submission" date="2015-06" db="EMBL/GenBank/DDBJ databases">
        <title>Prevotella sp. 109, sp. nov., a novel member of the family Prevotellaceae isolated from human faeces.</title>
        <authorList>
            <person name="Shkoporov A.N."/>
            <person name="Chaplin A.V."/>
            <person name="Kafarskaia L.I."/>
            <person name="Efimov B.A."/>
        </authorList>
    </citation>
    <scope>NUCLEOTIDE SEQUENCE [LARGE SCALE GENOMIC DNA]</scope>
    <source>
        <strain evidence="5 6">109</strain>
    </source>
</reference>
<dbReference type="Pfam" id="PF25390">
    <property type="entry name" value="WD40_RLD"/>
    <property type="match status" value="1"/>
</dbReference>
<evidence type="ECO:0000313" key="6">
    <source>
        <dbReference type="Proteomes" id="UP000036951"/>
    </source>
</evidence>
<sequence>MKKITRSFVVAGLLALATSVNAQEHVWKYVATGDASTYAIRDDGTLWSCGWNEKGQLGAPAVSERTAEWQCVGTDTDWKKVIGGKAYAFFIKEDGSLWAAGTSESGVQGTGDGMDHKELVRVGTDNDWADVTASHFWGYSAIGLKTDGTIWGWGENTSSQLGLGDRNTRTTPVQIGTDTDWKQVSLGSSHCVALKTDGTIWGWGQNNSGQLGLGNATSQSSPVQIGTANDWVYVKAIDNRTYAIKADGTLWATGDNYSNLLGFNQSDEELVSLYYEFTKVTTVPDGVLSVSGCENTTTIAIGKDGVITEIYAIGSNSDGALGDGNGKLLTATSSSDEMPFSAKPVKPLLPEGATYSMLASGQSYSFVLTTDGKFYAWGRNKGGQLGDGSELEQLQTSYQKKPIEIACPGGATPGGGDEDVVTVPSDDIPSDLKKAAEIKLTGTWNTSKFTELAQAIGTTAFGASNTTLVSVDMSEALIEEGTDLYVQGGLAKNGAFVNCKALEKVAMPAAAEAANFKDFTNAFMNCEKLSDIDLQNCAGLTSLNSAFMGCTSLTKVNLLNSKSLTGVSSMASTFKSCTALTDVVLPEEIAFASATFSDCTALANIDWTSYTKDSAPIFYSGMFDGISDLKAITLTVNEDVYDIFAADANWSKLNLVAKGSTGINGVDNEASVRFDGNTLYTSQPVNDVCVYTVSGSLVRKCGVVAGSLNLSDVANGAYILVYTQNGQKHAVKVVKR</sequence>
<keyword evidence="3" id="KW-0732">Signal</keyword>
<keyword evidence="6" id="KW-1185">Reference proteome</keyword>
<dbReference type="PROSITE" id="PS50012">
    <property type="entry name" value="RCC1_3"/>
    <property type="match status" value="4"/>
</dbReference>
<gene>
    <name evidence="5" type="ORF">ACU52_04680</name>
</gene>
<dbReference type="InterPro" id="IPR000408">
    <property type="entry name" value="Reg_chr_condens"/>
</dbReference>
<dbReference type="Pfam" id="PF13540">
    <property type="entry name" value="RCC1_2"/>
    <property type="match status" value="1"/>
</dbReference>
<dbReference type="RefSeq" id="WP_162207747.1">
    <property type="nucleotide sequence ID" value="NZ_LFQU01000006.1"/>
</dbReference>
<dbReference type="SUPFAM" id="SSF50985">
    <property type="entry name" value="RCC1/BLIP-II"/>
    <property type="match status" value="1"/>
</dbReference>
<comment type="caution">
    <text evidence="5">The sequence shown here is derived from an EMBL/GenBank/DDBJ whole genome shotgun (WGS) entry which is preliminary data.</text>
</comment>
<feature type="signal peptide" evidence="3">
    <location>
        <begin position="1"/>
        <end position="22"/>
    </location>
</feature>
<accession>A0A8E1QYJ6</accession>
<keyword evidence="2" id="KW-0677">Repeat</keyword>
<dbReference type="InterPro" id="IPR051553">
    <property type="entry name" value="Ran_GTPase-activating"/>
</dbReference>
<dbReference type="PANTHER" id="PTHR45982">
    <property type="entry name" value="REGULATOR OF CHROMOSOME CONDENSATION"/>
    <property type="match status" value="1"/>
</dbReference>